<gene>
    <name evidence="1" type="ORF">GLW36_12600</name>
</gene>
<evidence type="ECO:0000313" key="2">
    <source>
        <dbReference type="Proteomes" id="UP000460194"/>
    </source>
</evidence>
<dbReference type="SUPFAM" id="SSF47598">
    <property type="entry name" value="Ribbon-helix-helix"/>
    <property type="match status" value="1"/>
</dbReference>
<protein>
    <recommendedName>
        <fullName evidence="3">Ribbon-helix-helix protein, CopG family</fullName>
    </recommendedName>
</protein>
<reference evidence="1 2" key="1">
    <citation type="submission" date="2019-11" db="EMBL/GenBank/DDBJ databases">
        <title>Genome sequences of 17 halophilic strains isolated from different environments.</title>
        <authorList>
            <person name="Furrow R.E."/>
        </authorList>
    </citation>
    <scope>NUCLEOTIDE SEQUENCE [LARGE SCALE GENOMIC DNA]</scope>
    <source>
        <strain evidence="1 2">22517_05_Cabo</strain>
    </source>
</reference>
<dbReference type="InterPro" id="IPR010985">
    <property type="entry name" value="Ribbon_hlx_hlx"/>
</dbReference>
<dbReference type="CDD" id="cd22231">
    <property type="entry name" value="RHH_NikR_HicB-like"/>
    <property type="match status" value="1"/>
</dbReference>
<dbReference type="EMBL" id="WMEO01000023">
    <property type="protein sequence ID" value="MYL17479.1"/>
    <property type="molecule type" value="Genomic_DNA"/>
</dbReference>
<sequence>MSTLNVKVPDGMDEDLEEFLKDHPHYLNKSELVRDAVRHMIETPRLSNRTLKDDRVSREQIEDGDVVALDDV</sequence>
<dbReference type="RefSeq" id="WP_159369365.1">
    <property type="nucleotide sequence ID" value="NZ_WMEO01000023.1"/>
</dbReference>
<proteinExistence type="predicted"/>
<dbReference type="Proteomes" id="UP000460194">
    <property type="component" value="Unassembled WGS sequence"/>
</dbReference>
<organism evidence="1 2">
    <name type="scientific">Halorubrum distributum</name>
    <dbReference type="NCBI Taxonomy" id="29283"/>
    <lineage>
        <taxon>Archaea</taxon>
        <taxon>Methanobacteriati</taxon>
        <taxon>Methanobacteriota</taxon>
        <taxon>Stenosarchaea group</taxon>
        <taxon>Halobacteria</taxon>
        <taxon>Halobacteriales</taxon>
        <taxon>Haloferacaceae</taxon>
        <taxon>Halorubrum</taxon>
        <taxon>Halorubrum distributum group</taxon>
    </lineage>
</organism>
<evidence type="ECO:0008006" key="3">
    <source>
        <dbReference type="Google" id="ProtNLM"/>
    </source>
</evidence>
<evidence type="ECO:0000313" key="1">
    <source>
        <dbReference type="EMBL" id="MYL17479.1"/>
    </source>
</evidence>
<dbReference type="GO" id="GO:0006355">
    <property type="term" value="P:regulation of DNA-templated transcription"/>
    <property type="evidence" value="ECO:0007669"/>
    <property type="project" value="InterPro"/>
</dbReference>
<accession>A0A6B1IE26</accession>
<name>A0A6B1IE26_9EURY</name>
<dbReference type="AlphaFoldDB" id="A0A6B1IE26"/>
<comment type="caution">
    <text evidence="1">The sequence shown here is derived from an EMBL/GenBank/DDBJ whole genome shotgun (WGS) entry which is preliminary data.</text>
</comment>